<dbReference type="AlphaFoldDB" id="A0A0M3HYL8"/>
<organism evidence="3 4">
    <name type="scientific">Ascaris lumbricoides</name>
    <name type="common">Giant roundworm</name>
    <dbReference type="NCBI Taxonomy" id="6252"/>
    <lineage>
        <taxon>Eukaryota</taxon>
        <taxon>Metazoa</taxon>
        <taxon>Ecdysozoa</taxon>
        <taxon>Nematoda</taxon>
        <taxon>Chromadorea</taxon>
        <taxon>Rhabditida</taxon>
        <taxon>Spirurina</taxon>
        <taxon>Ascaridomorpha</taxon>
        <taxon>Ascaridoidea</taxon>
        <taxon>Ascarididae</taxon>
        <taxon>Ascaris</taxon>
    </lineage>
</organism>
<dbReference type="WBParaSite" id="ALUE_0000863501-mRNA-1">
    <property type="protein sequence ID" value="ALUE_0000863501-mRNA-1"/>
    <property type="gene ID" value="ALUE_0000863501"/>
</dbReference>
<dbReference type="PANTHER" id="PTHR21593">
    <property type="entry name" value="PRION-LIKE- Q/N-RICH -DOMAIN-BEARING PROTEIN PROTEIN"/>
    <property type="match status" value="1"/>
</dbReference>
<name>A0A0M3HYL8_ASCLU</name>
<evidence type="ECO:0000313" key="3">
    <source>
        <dbReference type="Proteomes" id="UP000036681"/>
    </source>
</evidence>
<keyword evidence="1" id="KW-0732">Signal</keyword>
<reference evidence="4" key="1">
    <citation type="submission" date="2017-02" db="UniProtKB">
        <authorList>
            <consortium name="WormBaseParasite"/>
        </authorList>
    </citation>
    <scope>IDENTIFICATION</scope>
</reference>
<dbReference type="InterPro" id="IPR052823">
    <property type="entry name" value="SXP/RAL-2_related"/>
</dbReference>
<proteinExistence type="predicted"/>
<dbReference type="Pfam" id="PF02520">
    <property type="entry name" value="ANIS5_cation-bd"/>
    <property type="match status" value="1"/>
</dbReference>
<sequence>MKEAIIFYVVFVAICGMAQPPHPPHGSHEFRSAERFGEAYLISGRGFKHDRVPPFANGASNEAKKQLKEIFKDKSLTKAQINEKVQEWVNSQDSSVQSAYAEFETKRKQREEQMKSKIESANLSEQATSALKQIGDVISNNSITIGDEHKQIRDILNGLTPEQRKEVERLLHGNRPNFE</sequence>
<dbReference type="PANTHER" id="PTHR21593:SF36">
    <property type="entry name" value="DUF148 DOMAIN-CONTAINING PROTEIN-RELATED"/>
    <property type="match status" value="1"/>
</dbReference>
<evidence type="ECO:0000259" key="2">
    <source>
        <dbReference type="Pfam" id="PF02520"/>
    </source>
</evidence>
<evidence type="ECO:0000313" key="4">
    <source>
        <dbReference type="WBParaSite" id="ALUE_0000863501-mRNA-1"/>
    </source>
</evidence>
<keyword evidence="3" id="KW-1185">Reference proteome</keyword>
<feature type="signal peptide" evidence="1">
    <location>
        <begin position="1"/>
        <end position="18"/>
    </location>
</feature>
<dbReference type="Proteomes" id="UP000036681">
    <property type="component" value="Unplaced"/>
</dbReference>
<evidence type="ECO:0000256" key="1">
    <source>
        <dbReference type="SAM" id="SignalP"/>
    </source>
</evidence>
<accession>A0A0M3HYL8</accession>
<feature type="domain" description="SXP/RAL-2 family protein Ani s 5-like cation-binding" evidence="2">
    <location>
        <begin position="62"/>
        <end position="157"/>
    </location>
</feature>
<dbReference type="InterPro" id="IPR003677">
    <property type="entry name" value="ANIS5_cation-bd"/>
</dbReference>
<feature type="chain" id="PRO_5005656471" evidence="1">
    <location>
        <begin position="19"/>
        <end position="179"/>
    </location>
</feature>
<protein>
    <submittedName>
        <fullName evidence="4">ANIS5_cation-bd domain-containing protein</fullName>
    </submittedName>
</protein>